<evidence type="ECO:0000313" key="1">
    <source>
        <dbReference type="EMBL" id="OQN98676.1"/>
    </source>
</evidence>
<protein>
    <submittedName>
        <fullName evidence="1">Uncharacterized protein</fullName>
    </submittedName>
</protein>
<evidence type="ECO:0000313" key="2">
    <source>
        <dbReference type="Proteomes" id="UP000192596"/>
    </source>
</evidence>
<keyword evidence="2" id="KW-1185">Reference proteome</keyword>
<dbReference type="Proteomes" id="UP000192596">
    <property type="component" value="Unassembled WGS sequence"/>
</dbReference>
<proteinExistence type="predicted"/>
<sequence>MVSENNLDLTGVGDRMATEMKDALKDLKTDNDKGLTNIGDCIASEVKGAITEHRLPRDSIPTADDIGKSIGQVIAKYLKEHKTSIDQSVKAMQSELLAKTSRPTQAYDKLSVAIELLTAKLADAKKNEDAGLDATSLREMILMHATCLWKMTGEGIMPEMHIIMSGCPGGKTKASVVSYDYRDVVKKCSDCPDFKPGWCQGSKSDHVHTYRQACQTNVLDGPAQFSDLDALRALYTKMKGIITYKSKDENIIKIVQ</sequence>
<comment type="caution">
    <text evidence="1">The sequence shown here is derived from an EMBL/GenBank/DDBJ whole genome shotgun (WGS) entry which is preliminary data.</text>
</comment>
<dbReference type="EMBL" id="NAJO01000044">
    <property type="protein sequence ID" value="OQN98676.1"/>
    <property type="molecule type" value="Genomic_DNA"/>
</dbReference>
<dbReference type="AlphaFoldDB" id="A0A1V8SHR1"/>
<name>A0A1V8SHR1_9PEZI</name>
<gene>
    <name evidence="1" type="ORF">B0A48_15342</name>
</gene>
<dbReference type="InParanoid" id="A0A1V8SHR1"/>
<reference evidence="2" key="1">
    <citation type="submission" date="2017-03" db="EMBL/GenBank/DDBJ databases">
        <title>Genomes of endolithic fungi from Antarctica.</title>
        <authorList>
            <person name="Coleine C."/>
            <person name="Masonjones S."/>
            <person name="Stajich J.E."/>
        </authorList>
    </citation>
    <scope>NUCLEOTIDE SEQUENCE [LARGE SCALE GENOMIC DNA]</scope>
    <source>
        <strain evidence="2">CCFEE 5527</strain>
    </source>
</reference>
<organism evidence="1 2">
    <name type="scientific">Cryoendolithus antarcticus</name>
    <dbReference type="NCBI Taxonomy" id="1507870"/>
    <lineage>
        <taxon>Eukaryota</taxon>
        <taxon>Fungi</taxon>
        <taxon>Dikarya</taxon>
        <taxon>Ascomycota</taxon>
        <taxon>Pezizomycotina</taxon>
        <taxon>Dothideomycetes</taxon>
        <taxon>Dothideomycetidae</taxon>
        <taxon>Cladosporiales</taxon>
        <taxon>Cladosporiaceae</taxon>
        <taxon>Cryoendolithus</taxon>
    </lineage>
</organism>
<accession>A0A1V8SHR1</accession>